<protein>
    <submittedName>
        <fullName evidence="2">Uncharacterized protein</fullName>
    </submittedName>
</protein>
<keyword evidence="3" id="KW-1185">Reference proteome</keyword>
<evidence type="ECO:0000256" key="1">
    <source>
        <dbReference type="SAM" id="Phobius"/>
    </source>
</evidence>
<name>A0ABR0LMX1_9PEZI</name>
<keyword evidence="1" id="KW-1133">Transmembrane helix</keyword>
<gene>
    <name evidence="2" type="ORF">LTR16_004740</name>
</gene>
<evidence type="ECO:0000313" key="3">
    <source>
        <dbReference type="Proteomes" id="UP001357485"/>
    </source>
</evidence>
<feature type="non-terminal residue" evidence="2">
    <location>
        <position position="1"/>
    </location>
</feature>
<evidence type="ECO:0000313" key="2">
    <source>
        <dbReference type="EMBL" id="KAK5200831.1"/>
    </source>
</evidence>
<dbReference type="EMBL" id="JAVRRA010017083">
    <property type="protein sequence ID" value="KAK5200831.1"/>
    <property type="molecule type" value="Genomic_DNA"/>
</dbReference>
<sequence>STTSQLGRFFFQLRGALSSHPLFALAILAGFAVGVVVWVRRQVKSGRALPAWGEKGGFFQLDGREGMGLLGGGGAGGAGGKVD</sequence>
<keyword evidence="1" id="KW-0812">Transmembrane</keyword>
<feature type="transmembrane region" description="Helical" evidence="1">
    <location>
        <begin position="20"/>
        <end position="39"/>
    </location>
</feature>
<dbReference type="Proteomes" id="UP001357485">
    <property type="component" value="Unassembled WGS sequence"/>
</dbReference>
<proteinExistence type="predicted"/>
<reference evidence="2 3" key="1">
    <citation type="submission" date="2023-08" db="EMBL/GenBank/DDBJ databases">
        <title>Black Yeasts Isolated from many extreme environments.</title>
        <authorList>
            <person name="Coleine C."/>
            <person name="Stajich J.E."/>
            <person name="Selbmann L."/>
        </authorList>
    </citation>
    <scope>NUCLEOTIDE SEQUENCE [LARGE SCALE GENOMIC DNA]</scope>
    <source>
        <strain evidence="2 3">CCFEE 536</strain>
    </source>
</reference>
<comment type="caution">
    <text evidence="2">The sequence shown here is derived from an EMBL/GenBank/DDBJ whole genome shotgun (WGS) entry which is preliminary data.</text>
</comment>
<accession>A0ABR0LMX1</accession>
<organism evidence="2 3">
    <name type="scientific">Cryomyces antarcticus</name>
    <dbReference type="NCBI Taxonomy" id="329879"/>
    <lineage>
        <taxon>Eukaryota</taxon>
        <taxon>Fungi</taxon>
        <taxon>Dikarya</taxon>
        <taxon>Ascomycota</taxon>
        <taxon>Pezizomycotina</taxon>
        <taxon>Dothideomycetes</taxon>
        <taxon>Dothideomycetes incertae sedis</taxon>
        <taxon>Cryomyces</taxon>
    </lineage>
</organism>
<keyword evidence="1" id="KW-0472">Membrane</keyword>